<organism evidence="2 5">
    <name type="scientific">Adineta steineri</name>
    <dbReference type="NCBI Taxonomy" id="433720"/>
    <lineage>
        <taxon>Eukaryota</taxon>
        <taxon>Metazoa</taxon>
        <taxon>Spiralia</taxon>
        <taxon>Gnathifera</taxon>
        <taxon>Rotifera</taxon>
        <taxon>Eurotatoria</taxon>
        <taxon>Bdelloidea</taxon>
        <taxon>Adinetida</taxon>
        <taxon>Adinetidae</taxon>
        <taxon>Adineta</taxon>
    </lineage>
</organism>
<sequence>MLNKASINDDGDHNQQHQQQQQYVVIGDILLHSDSKTAIIQVVIHSLKTSSSLTSDKPIIQRQSANSSGINNSQAIVSCDLKNIPPIKVTEEQVKSRSSKKLVRIQKAGMALVKDFKSKVIHTNQSEPKTTNTKNTNSDTEQTYF</sequence>
<protein>
    <submittedName>
        <fullName evidence="2">Uncharacterized protein</fullName>
    </submittedName>
</protein>
<dbReference type="EMBL" id="CAJNOM010002709">
    <property type="protein sequence ID" value="CAF1636478.1"/>
    <property type="molecule type" value="Genomic_DNA"/>
</dbReference>
<keyword evidence="4" id="KW-1185">Reference proteome</keyword>
<evidence type="ECO:0000313" key="3">
    <source>
        <dbReference type="EMBL" id="CAF1636478.1"/>
    </source>
</evidence>
<reference evidence="2" key="1">
    <citation type="submission" date="2021-02" db="EMBL/GenBank/DDBJ databases">
        <authorList>
            <person name="Nowell W R."/>
        </authorList>
    </citation>
    <scope>NUCLEOTIDE SEQUENCE</scope>
</reference>
<dbReference type="AlphaFoldDB" id="A0A815R7P8"/>
<dbReference type="EMBL" id="CAJNOI010002389">
    <property type="protein sequence ID" value="CAF1473342.1"/>
    <property type="molecule type" value="Genomic_DNA"/>
</dbReference>
<dbReference type="Proteomes" id="UP000663832">
    <property type="component" value="Unassembled WGS sequence"/>
</dbReference>
<dbReference type="Proteomes" id="UP000663877">
    <property type="component" value="Unassembled WGS sequence"/>
</dbReference>
<comment type="caution">
    <text evidence="2">The sequence shown here is derived from an EMBL/GenBank/DDBJ whole genome shotgun (WGS) entry which is preliminary data.</text>
</comment>
<gene>
    <name evidence="2" type="ORF">BJG266_LOCUS41653</name>
    <name evidence="3" type="ORF">QVE165_LOCUS58528</name>
</gene>
<accession>A0A815R7P8</accession>
<evidence type="ECO:0000313" key="4">
    <source>
        <dbReference type="Proteomes" id="UP000663832"/>
    </source>
</evidence>
<dbReference type="OrthoDB" id="10050446at2759"/>
<evidence type="ECO:0000313" key="2">
    <source>
        <dbReference type="EMBL" id="CAF1473342.1"/>
    </source>
</evidence>
<proteinExistence type="predicted"/>
<evidence type="ECO:0000256" key="1">
    <source>
        <dbReference type="SAM" id="MobiDB-lite"/>
    </source>
</evidence>
<name>A0A815R7P8_9BILA</name>
<feature type="region of interest" description="Disordered" evidence="1">
    <location>
        <begin position="123"/>
        <end position="145"/>
    </location>
</feature>
<evidence type="ECO:0000313" key="5">
    <source>
        <dbReference type="Proteomes" id="UP000663877"/>
    </source>
</evidence>